<dbReference type="OrthoDB" id="8905277at2759"/>
<sequence length="478" mass="55840">MKDEMVDCASLVFPGPHAFLLVVNNRKVTEKEYNISKEIANVFGEEALDYAMALIIGRPEPKGINSVRKHVNRCYTLEDNEQSVQGLFRETERMTQNKKSTFFIQSSYEKLMKKTFLSWEKEKHAEMRKENERLLKEKEEQHSKKVNELKEEFRITENKLRKDIAEKEDQHAQDVAKIVETECNQKRDIETLKCFMIDHFIHITSQHAVQPVISSSHENPLIKKLEADGEKNPRNIFSSIIDDLVEKLKTSKEGERYLIETFLQRENEQKNKIEELQEEVEQLKAKKSELEKKLMEANERETWANKQVEVTLDRNLPTDLDKLQGDLDRQAKVKSQHVISGSGHERLSSMESTSPVLSEENKDRPLDETVGEIKSRKEDSQASESHNSGGFKLVRRKSINKPPDSKYTVHQFKHHPKHYSTRCVMLCYVFCLLQCLKIIVEIKIHKPADQEWRIVKPVSCTLNFNKTWHLKLSLCFCF</sequence>
<feature type="domain" description="AIG1-type G" evidence="4">
    <location>
        <begin position="2"/>
        <end position="56"/>
    </location>
</feature>
<feature type="coiled-coil region" evidence="2">
    <location>
        <begin position="117"/>
        <end position="170"/>
    </location>
</feature>
<organism evidence="6">
    <name type="scientific">Cyprinus carpio</name>
    <name type="common">Common carp</name>
    <dbReference type="NCBI Taxonomy" id="7962"/>
    <lineage>
        <taxon>Eukaryota</taxon>
        <taxon>Metazoa</taxon>
        <taxon>Chordata</taxon>
        <taxon>Craniata</taxon>
        <taxon>Vertebrata</taxon>
        <taxon>Euteleostomi</taxon>
        <taxon>Actinopterygii</taxon>
        <taxon>Neopterygii</taxon>
        <taxon>Teleostei</taxon>
        <taxon>Ostariophysi</taxon>
        <taxon>Cypriniformes</taxon>
        <taxon>Cyprinidae</taxon>
        <taxon>Cyprininae</taxon>
        <taxon>Cyprinus</taxon>
    </lineage>
</organism>
<dbReference type="Proteomes" id="UP001155660">
    <property type="component" value="Chromosome A21"/>
</dbReference>
<feature type="compositionally biased region" description="Basic and acidic residues" evidence="3">
    <location>
        <begin position="359"/>
        <end position="380"/>
    </location>
</feature>
<accession>A0A9R0BGX1</accession>
<keyword evidence="1" id="KW-0547">Nucleotide-binding</keyword>
<dbReference type="GeneID" id="109076477"/>
<dbReference type="RefSeq" id="XP_042634461.1">
    <property type="nucleotide sequence ID" value="XM_042778527.1"/>
</dbReference>
<evidence type="ECO:0000259" key="4">
    <source>
        <dbReference type="Pfam" id="PF04548"/>
    </source>
</evidence>
<dbReference type="InterPro" id="IPR006703">
    <property type="entry name" value="G_AIG1"/>
</dbReference>
<evidence type="ECO:0000313" key="6">
    <source>
        <dbReference type="RefSeq" id="XP_042634462.1"/>
    </source>
</evidence>
<dbReference type="AlphaFoldDB" id="A0A9R0BGX1"/>
<dbReference type="KEGG" id="ccar:109076477"/>
<evidence type="ECO:0000256" key="3">
    <source>
        <dbReference type="SAM" id="MobiDB-lite"/>
    </source>
</evidence>
<keyword evidence="2" id="KW-0175">Coiled coil</keyword>
<reference evidence="5 6" key="1">
    <citation type="submission" date="2025-04" db="UniProtKB">
        <authorList>
            <consortium name="RefSeq"/>
        </authorList>
    </citation>
    <scope>IDENTIFICATION</scope>
    <source>
        <tissue evidence="5 6">Muscle</tissue>
    </source>
</reference>
<dbReference type="Pfam" id="PF04548">
    <property type="entry name" value="AIG1"/>
    <property type="match status" value="1"/>
</dbReference>
<evidence type="ECO:0000313" key="5">
    <source>
        <dbReference type="RefSeq" id="XP_042634461.1"/>
    </source>
</evidence>
<proteinExistence type="predicted"/>
<evidence type="ECO:0000256" key="1">
    <source>
        <dbReference type="ARBA" id="ARBA00022741"/>
    </source>
</evidence>
<feature type="coiled-coil region" evidence="2">
    <location>
        <begin position="259"/>
        <end position="307"/>
    </location>
</feature>
<dbReference type="GO" id="GO:0005525">
    <property type="term" value="F:GTP binding"/>
    <property type="evidence" value="ECO:0007669"/>
    <property type="project" value="InterPro"/>
</dbReference>
<evidence type="ECO:0000256" key="2">
    <source>
        <dbReference type="SAM" id="Coils"/>
    </source>
</evidence>
<gene>
    <name evidence="5 6" type="primary">LOC109076477</name>
</gene>
<dbReference type="RefSeq" id="XP_042634462.1">
    <property type="nucleotide sequence ID" value="XM_042778528.1"/>
</dbReference>
<name>A0A9R0BGX1_CYPCA</name>
<feature type="region of interest" description="Disordered" evidence="3">
    <location>
        <begin position="334"/>
        <end position="402"/>
    </location>
</feature>
<protein>
    <submittedName>
        <fullName evidence="5 6">Leucine zipper protein 1-like isoform X1</fullName>
    </submittedName>
</protein>